<evidence type="ECO:0000256" key="5">
    <source>
        <dbReference type="ARBA" id="ARBA00022692"/>
    </source>
</evidence>
<reference evidence="10 11" key="1">
    <citation type="submission" date="2020-08" db="EMBL/GenBank/DDBJ databases">
        <title>Sequencing the genomes of 1000 actinobacteria strains.</title>
        <authorList>
            <person name="Klenk H.-P."/>
        </authorList>
    </citation>
    <scope>NUCLEOTIDE SEQUENCE [LARGE SCALE GENOMIC DNA]</scope>
    <source>
        <strain evidence="10 11">DSM 45584</strain>
    </source>
</reference>
<protein>
    <recommendedName>
        <fullName evidence="8">L-lactate permease</fullName>
    </recommendedName>
</protein>
<evidence type="ECO:0000313" key="11">
    <source>
        <dbReference type="Proteomes" id="UP000584374"/>
    </source>
</evidence>
<dbReference type="GO" id="GO:0015129">
    <property type="term" value="F:lactate transmembrane transporter activity"/>
    <property type="evidence" value="ECO:0007669"/>
    <property type="project" value="UniProtKB-UniRule"/>
</dbReference>
<comment type="similarity">
    <text evidence="2 8">Belongs to the lactate permease family.</text>
</comment>
<keyword evidence="3 8" id="KW-0813">Transport</keyword>
<dbReference type="EMBL" id="JACHIW010000001">
    <property type="protein sequence ID" value="MBB5157266.1"/>
    <property type="molecule type" value="Genomic_DNA"/>
</dbReference>
<accession>A0A840QA11</accession>
<feature type="region of interest" description="Disordered" evidence="9">
    <location>
        <begin position="261"/>
        <end position="297"/>
    </location>
</feature>
<keyword evidence="6 8" id="KW-1133">Transmembrane helix</keyword>
<evidence type="ECO:0000256" key="8">
    <source>
        <dbReference type="RuleBase" id="RU365092"/>
    </source>
</evidence>
<evidence type="ECO:0000256" key="9">
    <source>
        <dbReference type="SAM" id="MobiDB-lite"/>
    </source>
</evidence>
<evidence type="ECO:0000256" key="7">
    <source>
        <dbReference type="ARBA" id="ARBA00023136"/>
    </source>
</evidence>
<feature type="transmembrane region" description="Helical" evidence="8">
    <location>
        <begin position="12"/>
        <end position="31"/>
    </location>
</feature>
<evidence type="ECO:0000256" key="3">
    <source>
        <dbReference type="ARBA" id="ARBA00022448"/>
    </source>
</evidence>
<feature type="transmembrane region" description="Helical" evidence="8">
    <location>
        <begin position="93"/>
        <end position="124"/>
    </location>
</feature>
<feature type="transmembrane region" description="Helical" evidence="8">
    <location>
        <begin position="512"/>
        <end position="531"/>
    </location>
</feature>
<evidence type="ECO:0000256" key="1">
    <source>
        <dbReference type="ARBA" id="ARBA00004651"/>
    </source>
</evidence>
<comment type="function">
    <text evidence="8">Uptake of L-lactate across the membrane. Can also transport D-lactate and glycolate.</text>
</comment>
<dbReference type="InterPro" id="IPR003804">
    <property type="entry name" value="Lactate_perm"/>
</dbReference>
<evidence type="ECO:0000256" key="4">
    <source>
        <dbReference type="ARBA" id="ARBA00022475"/>
    </source>
</evidence>
<keyword evidence="7 8" id="KW-0472">Membrane</keyword>
<feature type="transmembrane region" description="Helical" evidence="8">
    <location>
        <begin position="43"/>
        <end position="66"/>
    </location>
</feature>
<evidence type="ECO:0000256" key="2">
    <source>
        <dbReference type="ARBA" id="ARBA00010100"/>
    </source>
</evidence>
<dbReference type="NCBIfam" id="TIGR00795">
    <property type="entry name" value="lctP"/>
    <property type="match status" value="1"/>
</dbReference>
<keyword evidence="11" id="KW-1185">Reference proteome</keyword>
<comment type="subcellular location">
    <subcellularLocation>
        <location evidence="1 8">Cell membrane</location>
        <topology evidence="1 8">Multi-pass membrane protein</topology>
    </subcellularLocation>
</comment>
<proteinExistence type="inferred from homology"/>
<feature type="transmembrane region" description="Helical" evidence="8">
    <location>
        <begin position="170"/>
        <end position="189"/>
    </location>
</feature>
<feature type="transmembrane region" description="Helical" evidence="8">
    <location>
        <begin position="201"/>
        <end position="221"/>
    </location>
</feature>
<evidence type="ECO:0000313" key="10">
    <source>
        <dbReference type="EMBL" id="MBB5157266.1"/>
    </source>
</evidence>
<feature type="compositionally biased region" description="Polar residues" evidence="9">
    <location>
        <begin position="266"/>
        <end position="276"/>
    </location>
</feature>
<evidence type="ECO:0000256" key="6">
    <source>
        <dbReference type="ARBA" id="ARBA00022989"/>
    </source>
</evidence>
<organism evidence="10 11">
    <name type="scientific">Saccharopolyspora phatthalungensis</name>
    <dbReference type="NCBI Taxonomy" id="664693"/>
    <lineage>
        <taxon>Bacteria</taxon>
        <taxon>Bacillati</taxon>
        <taxon>Actinomycetota</taxon>
        <taxon>Actinomycetes</taxon>
        <taxon>Pseudonocardiales</taxon>
        <taxon>Pseudonocardiaceae</taxon>
        <taxon>Saccharopolyspora</taxon>
    </lineage>
</organism>
<sequence>MTLFVLLGVFRVKAPVAAVATLGLSMALAVLGWQMPLGQAASAAFYGALYGLFPILWILINAVWIYKMTEVTGWFPVLGRKIRAVSDDTRVQAILIAFCFGALMEALAGFGAPVAISAVMLMAVGLRPVKAAVVALVANTAPVAFGSMGVPITTLASVTGLPLETLGQMAGRQTPLIAAFIPLVLVYLVDGRRGVRQTWPVALVAGFAFAASQFITANYVSVEITDIVAGTVTIAVVLGFLRMWQPAEDTLATHAPRVPSVVGSASADTRGTSDGDTTFDEAPEKPERGSGTSDTSGSTIMATAPYLIIIGLFAIKQSGPVKQWLIDIGTFKFNWPGLHLVSAGGQPIATEFTLEHINGTGTFLLFAGLLTMLVYRVGLSRAVRCYADTLVQLRWTIVTVTSVLGLAFVMNFSGQTASLGAAMASAGGLFALLSPVVGWFGVAVTGSDTSSNSLFGALQVAAAQKTGLSPVLLAAANSSAGVLGKMISAQNLAVAAAAIDRPGAEPEIFRKVIGWSLGLLAVSSVLIYLQSTQVLGWMVP</sequence>
<dbReference type="AlphaFoldDB" id="A0A840QA11"/>
<keyword evidence="5 8" id="KW-0812">Transmembrane</keyword>
<feature type="transmembrane region" description="Helical" evidence="8">
    <location>
        <begin position="391"/>
        <end position="410"/>
    </location>
</feature>
<name>A0A840QA11_9PSEU</name>
<dbReference type="Pfam" id="PF02652">
    <property type="entry name" value="Lactate_perm"/>
    <property type="match status" value="1"/>
</dbReference>
<dbReference type="PANTHER" id="PTHR30003:SF0">
    <property type="entry name" value="GLYCOLATE PERMEASE GLCA-RELATED"/>
    <property type="match status" value="1"/>
</dbReference>
<dbReference type="GO" id="GO:0005886">
    <property type="term" value="C:plasma membrane"/>
    <property type="evidence" value="ECO:0007669"/>
    <property type="project" value="UniProtKB-SubCell"/>
</dbReference>
<keyword evidence="4 8" id="KW-1003">Cell membrane</keyword>
<feature type="transmembrane region" description="Helical" evidence="8">
    <location>
        <begin position="131"/>
        <end position="150"/>
    </location>
</feature>
<dbReference type="Proteomes" id="UP000584374">
    <property type="component" value="Unassembled WGS sequence"/>
</dbReference>
<feature type="transmembrane region" description="Helical" evidence="8">
    <location>
        <begin position="295"/>
        <end position="315"/>
    </location>
</feature>
<dbReference type="GO" id="GO:0015295">
    <property type="term" value="F:solute:proton symporter activity"/>
    <property type="evidence" value="ECO:0007669"/>
    <property type="project" value="TreeGrafter"/>
</dbReference>
<dbReference type="PANTHER" id="PTHR30003">
    <property type="entry name" value="L-LACTATE PERMEASE"/>
    <property type="match status" value="1"/>
</dbReference>
<gene>
    <name evidence="10" type="ORF">BJ970_004800</name>
</gene>
<feature type="transmembrane region" description="Helical" evidence="8">
    <location>
        <begin position="227"/>
        <end position="244"/>
    </location>
</feature>
<feature type="transmembrane region" description="Helical" evidence="8">
    <location>
        <begin position="422"/>
        <end position="444"/>
    </location>
</feature>
<feature type="transmembrane region" description="Helical" evidence="8">
    <location>
        <begin position="361"/>
        <end position="379"/>
    </location>
</feature>
<comment type="caution">
    <text evidence="10">The sequence shown here is derived from an EMBL/GenBank/DDBJ whole genome shotgun (WGS) entry which is preliminary data.</text>
</comment>